<organism evidence="2 3">
    <name type="scientific">Massilicoli timonensis</name>
    <dbReference type="NCBI Taxonomy" id="2015901"/>
    <lineage>
        <taxon>Bacteria</taxon>
        <taxon>Bacillati</taxon>
        <taxon>Bacillota</taxon>
        <taxon>Erysipelotrichia</taxon>
        <taxon>Erysipelotrichales</taxon>
        <taxon>Erysipelotrichaceae</taxon>
        <taxon>Massilicoli</taxon>
    </lineage>
</organism>
<evidence type="ECO:0000313" key="3">
    <source>
        <dbReference type="Proteomes" id="UP001524435"/>
    </source>
</evidence>
<accession>A0ABT1SJF8</accession>
<reference evidence="2 3" key="1">
    <citation type="submission" date="2022-06" db="EMBL/GenBank/DDBJ databases">
        <title>Isolation of gut microbiota from human fecal samples.</title>
        <authorList>
            <person name="Pamer E.G."/>
            <person name="Barat B."/>
            <person name="Waligurski E."/>
            <person name="Medina S."/>
            <person name="Paddock L."/>
            <person name="Mostad J."/>
        </authorList>
    </citation>
    <scope>NUCLEOTIDE SEQUENCE [LARGE SCALE GENOMIC DNA]</scope>
    <source>
        <strain evidence="2 3">DFI.6.1</strain>
    </source>
</reference>
<dbReference type="Pfam" id="PF01966">
    <property type="entry name" value="HD"/>
    <property type="match status" value="1"/>
</dbReference>
<dbReference type="InterPro" id="IPR006674">
    <property type="entry name" value="HD_domain"/>
</dbReference>
<feature type="domain" description="HD/PDEase" evidence="1">
    <location>
        <begin position="23"/>
        <end position="137"/>
    </location>
</feature>
<evidence type="ECO:0000313" key="2">
    <source>
        <dbReference type="EMBL" id="MCQ5121366.1"/>
    </source>
</evidence>
<name>A0ABT1SJF8_9FIRM</name>
<sequence>MDRLETVRAFVFQAYASIQDDALRHLAIAHAAECAAIAALLADRYGENEELAYICGLCHDYYRFAYNGVKEHAQKGALLIRKKLAESGHFKEAEITMIETGIRHHSEKTKRHDRFSQIIKCADALSQSMQEGSTEDLTKLIAFYLP</sequence>
<gene>
    <name evidence="2" type="ORF">NE663_03725</name>
</gene>
<dbReference type="SMART" id="SM00471">
    <property type="entry name" value="HDc"/>
    <property type="match status" value="1"/>
</dbReference>
<dbReference type="Gene3D" id="1.10.3210.10">
    <property type="entry name" value="Hypothetical protein af1432"/>
    <property type="match status" value="1"/>
</dbReference>
<protein>
    <submittedName>
        <fullName evidence="2">HD domain-containing protein</fullName>
    </submittedName>
</protein>
<dbReference type="EMBL" id="JANGCH010000003">
    <property type="protein sequence ID" value="MCQ5121366.1"/>
    <property type="molecule type" value="Genomic_DNA"/>
</dbReference>
<dbReference type="SUPFAM" id="SSF109604">
    <property type="entry name" value="HD-domain/PDEase-like"/>
    <property type="match status" value="1"/>
</dbReference>
<dbReference type="Proteomes" id="UP001524435">
    <property type="component" value="Unassembled WGS sequence"/>
</dbReference>
<comment type="caution">
    <text evidence="2">The sequence shown here is derived from an EMBL/GenBank/DDBJ whole genome shotgun (WGS) entry which is preliminary data.</text>
</comment>
<proteinExistence type="predicted"/>
<dbReference type="InterPro" id="IPR003607">
    <property type="entry name" value="HD/PDEase_dom"/>
</dbReference>
<evidence type="ECO:0000259" key="1">
    <source>
        <dbReference type="SMART" id="SM00471"/>
    </source>
</evidence>
<keyword evidence="3" id="KW-1185">Reference proteome</keyword>
<dbReference type="RefSeq" id="WP_256197514.1">
    <property type="nucleotide sequence ID" value="NZ_CALVCM010000004.1"/>
</dbReference>